<feature type="transmembrane region" description="Helical" evidence="6">
    <location>
        <begin position="12"/>
        <end position="31"/>
    </location>
</feature>
<comment type="subcellular location">
    <subcellularLocation>
        <location evidence="1">Cell membrane</location>
        <topology evidence="1">Multi-pass membrane protein</topology>
    </subcellularLocation>
</comment>
<gene>
    <name evidence="8" type="ORF">ABS362_16420</name>
</gene>
<keyword evidence="4 6" id="KW-1133">Transmembrane helix</keyword>
<feature type="transmembrane region" description="Helical" evidence="6">
    <location>
        <begin position="43"/>
        <end position="62"/>
    </location>
</feature>
<organism evidence="8 9">
    <name type="scientific">Pontibacter populi</name>
    <dbReference type="NCBI Taxonomy" id="890055"/>
    <lineage>
        <taxon>Bacteria</taxon>
        <taxon>Pseudomonadati</taxon>
        <taxon>Bacteroidota</taxon>
        <taxon>Cytophagia</taxon>
        <taxon>Cytophagales</taxon>
        <taxon>Hymenobacteraceae</taxon>
        <taxon>Pontibacter</taxon>
    </lineage>
</organism>
<evidence type="ECO:0000256" key="5">
    <source>
        <dbReference type="ARBA" id="ARBA00023136"/>
    </source>
</evidence>
<protein>
    <submittedName>
        <fullName evidence="8">PLDc N-terminal domain-containing protein</fullName>
    </submittedName>
</protein>
<feature type="domain" description="Cardiolipin synthase N-terminal" evidence="7">
    <location>
        <begin position="25"/>
        <end position="62"/>
    </location>
</feature>
<dbReference type="Proteomes" id="UP001476807">
    <property type="component" value="Unassembled WGS sequence"/>
</dbReference>
<keyword evidence="9" id="KW-1185">Reference proteome</keyword>
<dbReference type="InterPro" id="IPR027379">
    <property type="entry name" value="CLS_N"/>
</dbReference>
<dbReference type="Pfam" id="PF13396">
    <property type="entry name" value="PLDc_N"/>
    <property type="match status" value="1"/>
</dbReference>
<keyword evidence="5 6" id="KW-0472">Membrane</keyword>
<accession>A0ABV1RXK2</accession>
<comment type="caution">
    <text evidence="8">The sequence shown here is derived from an EMBL/GenBank/DDBJ whole genome shotgun (WGS) entry which is preliminary data.</text>
</comment>
<evidence type="ECO:0000256" key="4">
    <source>
        <dbReference type="ARBA" id="ARBA00022989"/>
    </source>
</evidence>
<keyword evidence="3 6" id="KW-0812">Transmembrane</keyword>
<dbReference type="EMBL" id="JBEOKT010000018">
    <property type="protein sequence ID" value="MER2999139.1"/>
    <property type="molecule type" value="Genomic_DNA"/>
</dbReference>
<evidence type="ECO:0000256" key="6">
    <source>
        <dbReference type="SAM" id="Phobius"/>
    </source>
</evidence>
<evidence type="ECO:0000256" key="1">
    <source>
        <dbReference type="ARBA" id="ARBA00004651"/>
    </source>
</evidence>
<evidence type="ECO:0000256" key="2">
    <source>
        <dbReference type="ARBA" id="ARBA00022475"/>
    </source>
</evidence>
<name>A0ABV1RXK2_9BACT</name>
<evidence type="ECO:0000313" key="9">
    <source>
        <dbReference type="Proteomes" id="UP001476807"/>
    </source>
</evidence>
<dbReference type="RefSeq" id="WP_350413739.1">
    <property type="nucleotide sequence ID" value="NZ_JBEOKT010000018.1"/>
</dbReference>
<evidence type="ECO:0000313" key="8">
    <source>
        <dbReference type="EMBL" id="MER2999139.1"/>
    </source>
</evidence>
<evidence type="ECO:0000259" key="7">
    <source>
        <dbReference type="Pfam" id="PF13396"/>
    </source>
</evidence>
<sequence length="75" mass="8618">MELVTPNVGLIFWQMVTFSGIPLFLISWIMILVTKRLDGTNKLVWLIGTLFLPVIGPLIFFFKYPSFKKPTNSQV</sequence>
<evidence type="ECO:0000256" key="3">
    <source>
        <dbReference type="ARBA" id="ARBA00022692"/>
    </source>
</evidence>
<reference evidence="8 9" key="1">
    <citation type="submission" date="2024-06" db="EMBL/GenBank/DDBJ databases">
        <title>Pontibacter populi HYL7-15.</title>
        <authorList>
            <person name="Kim M.K."/>
        </authorList>
    </citation>
    <scope>NUCLEOTIDE SEQUENCE [LARGE SCALE GENOMIC DNA]</scope>
    <source>
        <strain evidence="8 9">HYL7-15</strain>
    </source>
</reference>
<keyword evidence="2" id="KW-1003">Cell membrane</keyword>
<proteinExistence type="predicted"/>